<protein>
    <submittedName>
        <fullName evidence="1">SNF2 family protein</fullName>
    </submittedName>
</protein>
<reference evidence="1 2" key="1">
    <citation type="submission" date="2012-04" db="EMBL/GenBank/DDBJ databases">
        <title>Genome sequence of Helicobacter pylori NQ4044.</title>
        <authorList>
            <person name="Blanchard T.G."/>
            <person name="Czinn S.J."/>
            <person name="McCracken C."/>
            <person name="Abolude K."/>
            <person name="Maroo A."/>
            <person name="Santana-Cruz I."/>
            <person name="Tallon L.J."/>
            <person name="Ficke F.W.F."/>
        </authorList>
    </citation>
    <scope>NUCLEOTIDE SEQUENCE [LARGE SCALE GENOMIC DNA]</scope>
    <source>
        <strain evidence="1 2">NQ4044</strain>
    </source>
</reference>
<dbReference type="InterPro" id="IPR038718">
    <property type="entry name" value="SNF2-like_sf"/>
</dbReference>
<sequence>MGLVNKTLIAVPNHLTEQWGDEFYKAYPNANVLVVDSKDITEKERELLYNQIANNNYDAVIIAHTHLELLSNPREIIEGLKEEELVNAEKTLKGKNWLIK</sequence>
<proteinExistence type="predicted"/>
<dbReference type="InterPro" id="IPR027417">
    <property type="entry name" value="P-loop_NTPase"/>
</dbReference>
<name>I9QSS1_HELPX</name>
<dbReference type="SUPFAM" id="SSF52540">
    <property type="entry name" value="P-loop containing nucleoside triphosphate hydrolases"/>
    <property type="match status" value="1"/>
</dbReference>
<evidence type="ECO:0000313" key="1">
    <source>
        <dbReference type="EMBL" id="EJB36104.1"/>
    </source>
</evidence>
<evidence type="ECO:0000313" key="2">
    <source>
        <dbReference type="Proteomes" id="UP000003026"/>
    </source>
</evidence>
<organism evidence="1 2">
    <name type="scientific">Helicobacter pylori NQ4044</name>
    <dbReference type="NCBI Taxonomy" id="992028"/>
    <lineage>
        <taxon>Bacteria</taxon>
        <taxon>Pseudomonadati</taxon>
        <taxon>Campylobacterota</taxon>
        <taxon>Epsilonproteobacteria</taxon>
        <taxon>Campylobacterales</taxon>
        <taxon>Helicobacteraceae</taxon>
        <taxon>Helicobacter</taxon>
    </lineage>
</organism>
<dbReference type="EMBL" id="AKNW01000007">
    <property type="protein sequence ID" value="EJB36104.1"/>
    <property type="molecule type" value="Genomic_DNA"/>
</dbReference>
<dbReference type="AlphaFoldDB" id="I9QSS1"/>
<comment type="caution">
    <text evidence="1">The sequence shown here is derived from an EMBL/GenBank/DDBJ whole genome shotgun (WGS) entry which is preliminary data.</text>
</comment>
<gene>
    <name evidence="1" type="ORF">HPNQ4044_1149</name>
</gene>
<dbReference type="PATRIC" id="fig|992028.3.peg.1124"/>
<accession>I9QSS1</accession>
<dbReference type="Gene3D" id="3.40.50.10810">
    <property type="entry name" value="Tandem AAA-ATPase domain"/>
    <property type="match status" value="1"/>
</dbReference>
<dbReference type="Proteomes" id="UP000003026">
    <property type="component" value="Unassembled WGS sequence"/>
</dbReference>